<evidence type="ECO:0000256" key="3">
    <source>
        <dbReference type="ARBA" id="ARBA00023015"/>
    </source>
</evidence>
<gene>
    <name evidence="11" type="ordered locus">Marme_0369</name>
</gene>
<feature type="signal peptide" evidence="8">
    <location>
        <begin position="1"/>
        <end position="24"/>
    </location>
</feature>
<dbReference type="PANTHER" id="PTHR48111:SF22">
    <property type="entry name" value="REGULATOR OF RPOS"/>
    <property type="match status" value="1"/>
</dbReference>
<accession>F2JYP4</accession>
<evidence type="ECO:0000259" key="10">
    <source>
        <dbReference type="PROSITE" id="PS51755"/>
    </source>
</evidence>
<dbReference type="Pfam" id="PF00486">
    <property type="entry name" value="Trans_reg_C"/>
    <property type="match status" value="1"/>
</dbReference>
<dbReference type="AlphaFoldDB" id="F2JYP4"/>
<keyword evidence="8" id="KW-0732">Signal</keyword>
<dbReference type="PANTHER" id="PTHR48111">
    <property type="entry name" value="REGULATOR OF RPOS"/>
    <property type="match status" value="1"/>
</dbReference>
<dbReference type="InterPro" id="IPR001789">
    <property type="entry name" value="Sig_transdc_resp-reg_receiver"/>
</dbReference>
<evidence type="ECO:0000256" key="5">
    <source>
        <dbReference type="ARBA" id="ARBA00023163"/>
    </source>
</evidence>
<dbReference type="PATRIC" id="fig|717774.3.peg.378"/>
<evidence type="ECO:0000256" key="6">
    <source>
        <dbReference type="PROSITE-ProRule" id="PRU00169"/>
    </source>
</evidence>
<dbReference type="InterPro" id="IPR016032">
    <property type="entry name" value="Sig_transdc_resp-reg_C-effctor"/>
</dbReference>
<dbReference type="FunFam" id="1.10.10.10:FF:000005">
    <property type="entry name" value="Two-component system response regulator"/>
    <property type="match status" value="1"/>
</dbReference>
<protein>
    <submittedName>
        <fullName evidence="11">Two component transcriptional regulator, winged helix family</fullName>
    </submittedName>
</protein>
<feature type="domain" description="OmpR/PhoB-type" evidence="10">
    <location>
        <begin position="165"/>
        <end position="263"/>
    </location>
</feature>
<keyword evidence="5" id="KW-0804">Transcription</keyword>
<dbReference type="PROSITE" id="PS50110">
    <property type="entry name" value="RESPONSE_REGULATORY"/>
    <property type="match status" value="1"/>
</dbReference>
<keyword evidence="3" id="KW-0805">Transcription regulation</keyword>
<dbReference type="GO" id="GO:0000976">
    <property type="term" value="F:transcription cis-regulatory region binding"/>
    <property type="evidence" value="ECO:0007669"/>
    <property type="project" value="TreeGrafter"/>
</dbReference>
<reference evidence="11 12" key="1">
    <citation type="journal article" date="2012" name="Stand. Genomic Sci.">
        <title>Complete genome sequence of the melanogenic marine bacterium Marinomonas mediterranea type strain (MMB-1(T)).</title>
        <authorList>
            <person name="Lucas-Elio P."/>
            <person name="Goodwin L."/>
            <person name="Woyke T."/>
            <person name="Pitluck S."/>
            <person name="Nolan M."/>
            <person name="Kyrpides N.C."/>
            <person name="Detter J.C."/>
            <person name="Copeland A."/>
            <person name="Teshima H."/>
            <person name="Bruce D."/>
            <person name="Detter C."/>
            <person name="Tapia R."/>
            <person name="Han S."/>
            <person name="Land M.L."/>
            <person name="Ivanova N."/>
            <person name="Mikhailova N."/>
            <person name="Johnston A.W."/>
            <person name="Sanchez-Amat A."/>
        </authorList>
    </citation>
    <scope>NUCLEOTIDE SEQUENCE [LARGE SCALE GENOMIC DNA]</scope>
    <source>
        <strain evidence="12">ATCC 700492 / JCM 21426 / NBRC 103028 / MMB-1</strain>
    </source>
</reference>
<evidence type="ECO:0000256" key="4">
    <source>
        <dbReference type="ARBA" id="ARBA00023125"/>
    </source>
</evidence>
<dbReference type="GO" id="GO:0005829">
    <property type="term" value="C:cytosol"/>
    <property type="evidence" value="ECO:0007669"/>
    <property type="project" value="TreeGrafter"/>
</dbReference>
<dbReference type="InterPro" id="IPR001867">
    <property type="entry name" value="OmpR/PhoB-type_DNA-bd"/>
</dbReference>
<dbReference type="Gene3D" id="6.10.250.690">
    <property type="match status" value="1"/>
</dbReference>
<dbReference type="SMART" id="SM00448">
    <property type="entry name" value="REC"/>
    <property type="match status" value="1"/>
</dbReference>
<dbReference type="CDD" id="cd00383">
    <property type="entry name" value="trans_reg_C"/>
    <property type="match status" value="1"/>
</dbReference>
<organism evidence="11 12">
    <name type="scientific">Marinomonas mediterranea (strain ATCC 700492 / JCM 21426 / NBRC 103028 / MMB-1)</name>
    <dbReference type="NCBI Taxonomy" id="717774"/>
    <lineage>
        <taxon>Bacteria</taxon>
        <taxon>Pseudomonadati</taxon>
        <taxon>Pseudomonadota</taxon>
        <taxon>Gammaproteobacteria</taxon>
        <taxon>Oceanospirillales</taxon>
        <taxon>Oceanospirillaceae</taxon>
        <taxon>Marinomonas</taxon>
    </lineage>
</organism>
<dbReference type="InterPro" id="IPR036388">
    <property type="entry name" value="WH-like_DNA-bd_sf"/>
</dbReference>
<dbReference type="InterPro" id="IPR011006">
    <property type="entry name" value="CheY-like_superfamily"/>
</dbReference>
<evidence type="ECO:0000313" key="12">
    <source>
        <dbReference type="Proteomes" id="UP000001062"/>
    </source>
</evidence>
<evidence type="ECO:0000313" key="11">
    <source>
        <dbReference type="EMBL" id="ADZ89669.1"/>
    </source>
</evidence>
<dbReference type="GO" id="GO:0032993">
    <property type="term" value="C:protein-DNA complex"/>
    <property type="evidence" value="ECO:0007669"/>
    <property type="project" value="TreeGrafter"/>
</dbReference>
<evidence type="ECO:0000256" key="8">
    <source>
        <dbReference type="SAM" id="SignalP"/>
    </source>
</evidence>
<proteinExistence type="predicted"/>
<keyword evidence="4 7" id="KW-0238">DNA-binding</keyword>
<dbReference type="EMBL" id="CP002583">
    <property type="protein sequence ID" value="ADZ89669.1"/>
    <property type="molecule type" value="Genomic_DNA"/>
</dbReference>
<dbReference type="GO" id="GO:0006355">
    <property type="term" value="P:regulation of DNA-templated transcription"/>
    <property type="evidence" value="ECO:0007669"/>
    <property type="project" value="InterPro"/>
</dbReference>
<dbReference type="HOGENOM" id="CLU_000445_30_1_6"/>
<sequence length="263" mass="29347" precursor="true">MKKVLIVAITVFALSITNATTAWANQPAADKQVNVAEPTITIVEAKEIRDWLCESLTKVGHVVDAFDKGREALIAASTRDYHVLILDWMVPDLDGIAVLKTLRAAKINTSIMMLTALGDVDDRVTGLEAGADDYLAKPFAISELLARINALGRRTLSTSMEQQQDTTLVYEDLELDLLALKCHRADENILLNTKEIRLLETLMRNQGRVMTRSMLLERVWNIDFNPETSIVETHISRLRAKVDKPFPTSLIRTVRGAGYIFGN</sequence>
<dbReference type="InterPro" id="IPR039420">
    <property type="entry name" value="WalR-like"/>
</dbReference>
<dbReference type="RefSeq" id="WP_013659575.1">
    <property type="nucleotide sequence ID" value="NC_015276.1"/>
</dbReference>
<evidence type="ECO:0000259" key="9">
    <source>
        <dbReference type="PROSITE" id="PS50110"/>
    </source>
</evidence>
<dbReference type="Gene3D" id="1.10.10.10">
    <property type="entry name" value="Winged helix-like DNA-binding domain superfamily/Winged helix DNA-binding domain"/>
    <property type="match status" value="1"/>
</dbReference>
<dbReference type="KEGG" id="mme:Marme_0369"/>
<feature type="chain" id="PRO_5003280733" evidence="8">
    <location>
        <begin position="25"/>
        <end position="263"/>
    </location>
</feature>
<dbReference type="Gene3D" id="3.40.50.2300">
    <property type="match status" value="1"/>
</dbReference>
<name>F2JYP4_MARM1</name>
<evidence type="ECO:0000256" key="1">
    <source>
        <dbReference type="ARBA" id="ARBA00022553"/>
    </source>
</evidence>
<dbReference type="OrthoDB" id="9802426at2"/>
<feature type="domain" description="Response regulatory" evidence="9">
    <location>
        <begin position="38"/>
        <end position="152"/>
    </location>
</feature>
<dbReference type="SUPFAM" id="SSF46894">
    <property type="entry name" value="C-terminal effector domain of the bipartite response regulators"/>
    <property type="match status" value="1"/>
</dbReference>
<keyword evidence="12" id="KW-1185">Reference proteome</keyword>
<dbReference type="SMART" id="SM00862">
    <property type="entry name" value="Trans_reg_C"/>
    <property type="match status" value="1"/>
</dbReference>
<dbReference type="SUPFAM" id="SSF52172">
    <property type="entry name" value="CheY-like"/>
    <property type="match status" value="1"/>
</dbReference>
<dbReference type="eggNOG" id="COG0745">
    <property type="taxonomic scope" value="Bacteria"/>
</dbReference>
<evidence type="ECO:0000256" key="7">
    <source>
        <dbReference type="PROSITE-ProRule" id="PRU01091"/>
    </source>
</evidence>
<dbReference type="GO" id="GO:0000156">
    <property type="term" value="F:phosphorelay response regulator activity"/>
    <property type="evidence" value="ECO:0007669"/>
    <property type="project" value="TreeGrafter"/>
</dbReference>
<keyword evidence="1 6" id="KW-0597">Phosphoprotein</keyword>
<dbReference type="STRING" id="717774.Marme_0369"/>
<feature type="modified residue" description="4-aspartylphosphate" evidence="6">
    <location>
        <position position="87"/>
    </location>
</feature>
<dbReference type="Pfam" id="PF00072">
    <property type="entry name" value="Response_reg"/>
    <property type="match status" value="1"/>
</dbReference>
<evidence type="ECO:0000256" key="2">
    <source>
        <dbReference type="ARBA" id="ARBA00023012"/>
    </source>
</evidence>
<keyword evidence="2" id="KW-0902">Two-component regulatory system</keyword>
<dbReference type="PROSITE" id="PS51755">
    <property type="entry name" value="OMPR_PHOB"/>
    <property type="match status" value="1"/>
</dbReference>
<feature type="DNA-binding region" description="OmpR/PhoB-type" evidence="7">
    <location>
        <begin position="165"/>
        <end position="263"/>
    </location>
</feature>
<dbReference type="Proteomes" id="UP000001062">
    <property type="component" value="Chromosome"/>
</dbReference>